<feature type="compositionally biased region" description="Gly residues" evidence="3">
    <location>
        <begin position="371"/>
        <end position="388"/>
    </location>
</feature>
<dbReference type="Gene3D" id="3.30.1370.10">
    <property type="entry name" value="K Homology domain, type 1"/>
    <property type="match status" value="2"/>
</dbReference>
<feature type="compositionally biased region" description="Polar residues" evidence="3">
    <location>
        <begin position="398"/>
        <end position="413"/>
    </location>
</feature>
<keyword evidence="6" id="KW-1185">Reference proteome</keyword>
<evidence type="ECO:0000313" key="6">
    <source>
        <dbReference type="Proteomes" id="UP000193411"/>
    </source>
</evidence>
<dbReference type="Pfam" id="PF24563">
    <property type="entry name" value="KH_Mug60-KHD4"/>
    <property type="match status" value="1"/>
</dbReference>
<dbReference type="PROSITE" id="PS50105">
    <property type="entry name" value="SAM_DOMAIN"/>
    <property type="match status" value="1"/>
</dbReference>
<feature type="compositionally biased region" description="Low complexity" evidence="3">
    <location>
        <begin position="270"/>
        <end position="292"/>
    </location>
</feature>
<dbReference type="PROSITE" id="PS50084">
    <property type="entry name" value="KH_TYPE_1"/>
    <property type="match status" value="1"/>
</dbReference>
<dbReference type="Pfam" id="PF00013">
    <property type="entry name" value="KH_1"/>
    <property type="match status" value="1"/>
</dbReference>
<dbReference type="PANTHER" id="PTHR48125:SF10">
    <property type="entry name" value="OS12G0136300 PROTEIN"/>
    <property type="match status" value="1"/>
</dbReference>
<comment type="caution">
    <text evidence="5">The sequence shown here is derived from an EMBL/GenBank/DDBJ whole genome shotgun (WGS) entry which is preliminary data.</text>
</comment>
<feature type="region of interest" description="Disordered" evidence="3">
    <location>
        <begin position="1434"/>
        <end position="1473"/>
    </location>
</feature>
<feature type="compositionally biased region" description="Low complexity" evidence="3">
    <location>
        <begin position="131"/>
        <end position="144"/>
    </location>
</feature>
<dbReference type="STRING" id="765915.A0A1Y2HLY5"/>
<protein>
    <recommendedName>
        <fullName evidence="4">SAM domain-containing protein</fullName>
    </recommendedName>
</protein>
<dbReference type="InterPro" id="IPR001660">
    <property type="entry name" value="SAM"/>
</dbReference>
<dbReference type="CDD" id="cd22453">
    <property type="entry name" value="KH-I_MUG60_like"/>
    <property type="match status" value="1"/>
</dbReference>
<evidence type="ECO:0000256" key="1">
    <source>
        <dbReference type="ARBA" id="ARBA00007662"/>
    </source>
</evidence>
<dbReference type="EMBL" id="MCFL01000021">
    <property type="protein sequence ID" value="ORZ35586.1"/>
    <property type="molecule type" value="Genomic_DNA"/>
</dbReference>
<evidence type="ECO:0000256" key="3">
    <source>
        <dbReference type="SAM" id="MobiDB-lite"/>
    </source>
</evidence>
<dbReference type="InterPro" id="IPR004087">
    <property type="entry name" value="KH_dom"/>
</dbReference>
<feature type="compositionally biased region" description="Low complexity" evidence="3">
    <location>
        <begin position="1434"/>
        <end position="1455"/>
    </location>
</feature>
<dbReference type="SUPFAM" id="SSF47769">
    <property type="entry name" value="SAM/Pointed domain"/>
    <property type="match status" value="1"/>
</dbReference>
<feature type="compositionally biased region" description="Pro residues" evidence="3">
    <location>
        <begin position="1456"/>
        <end position="1465"/>
    </location>
</feature>
<comment type="similarity">
    <text evidence="1">Belongs to the BicC family.</text>
</comment>
<feature type="region of interest" description="Disordered" evidence="3">
    <location>
        <begin position="1336"/>
        <end position="1382"/>
    </location>
</feature>
<dbReference type="GO" id="GO:0003723">
    <property type="term" value="F:RNA binding"/>
    <property type="evidence" value="ECO:0007669"/>
    <property type="project" value="UniProtKB-UniRule"/>
</dbReference>
<feature type="region of interest" description="Disordered" evidence="3">
    <location>
        <begin position="365"/>
        <end position="417"/>
    </location>
</feature>
<feature type="compositionally biased region" description="Polar residues" evidence="3">
    <location>
        <begin position="192"/>
        <end position="208"/>
    </location>
</feature>
<feature type="compositionally biased region" description="Low complexity" evidence="3">
    <location>
        <begin position="1111"/>
        <end position="1126"/>
    </location>
</feature>
<gene>
    <name evidence="5" type="ORF">BCR44DRAFT_1499475</name>
</gene>
<dbReference type="InterPro" id="IPR004088">
    <property type="entry name" value="KH_dom_type_1"/>
</dbReference>
<dbReference type="SMART" id="SM00454">
    <property type="entry name" value="SAM"/>
    <property type="match status" value="1"/>
</dbReference>
<proteinExistence type="inferred from homology"/>
<dbReference type="OrthoDB" id="271862at2759"/>
<dbReference type="Proteomes" id="UP000193411">
    <property type="component" value="Unassembled WGS sequence"/>
</dbReference>
<dbReference type="Pfam" id="PF00536">
    <property type="entry name" value="SAM_1"/>
    <property type="match status" value="1"/>
</dbReference>
<feature type="domain" description="SAM" evidence="4">
    <location>
        <begin position="1484"/>
        <end position="1548"/>
    </location>
</feature>
<feature type="region of interest" description="Disordered" evidence="3">
    <location>
        <begin position="1395"/>
        <end position="1421"/>
    </location>
</feature>
<evidence type="ECO:0000256" key="2">
    <source>
        <dbReference type="PROSITE-ProRule" id="PRU00117"/>
    </source>
</evidence>
<name>A0A1Y2HLY5_9FUNG</name>
<feature type="compositionally biased region" description="Low complexity" evidence="3">
    <location>
        <begin position="153"/>
        <end position="169"/>
    </location>
</feature>
<feature type="compositionally biased region" description="Polar residues" evidence="3">
    <location>
        <begin position="1046"/>
        <end position="1070"/>
    </location>
</feature>
<evidence type="ECO:0000313" key="5">
    <source>
        <dbReference type="EMBL" id="ORZ35586.1"/>
    </source>
</evidence>
<dbReference type="Gene3D" id="1.10.150.50">
    <property type="entry name" value="Transcription Factor, Ets-1"/>
    <property type="match status" value="1"/>
</dbReference>
<feature type="compositionally biased region" description="Pro residues" evidence="3">
    <location>
        <begin position="1170"/>
        <end position="1186"/>
    </location>
</feature>
<feature type="region of interest" description="Disordered" evidence="3">
    <location>
        <begin position="1"/>
        <end position="296"/>
    </location>
</feature>
<evidence type="ECO:0000259" key="4">
    <source>
        <dbReference type="PROSITE" id="PS50105"/>
    </source>
</evidence>
<dbReference type="SUPFAM" id="SSF54791">
    <property type="entry name" value="Eukaryotic type KH-domain (KH-domain type I)"/>
    <property type="match status" value="1"/>
</dbReference>
<dbReference type="InterPro" id="IPR036612">
    <property type="entry name" value="KH_dom_type_1_sf"/>
</dbReference>
<feature type="compositionally biased region" description="Low complexity" evidence="3">
    <location>
        <begin position="322"/>
        <end position="335"/>
    </location>
</feature>
<feature type="region of interest" description="Disordered" evidence="3">
    <location>
        <begin position="315"/>
        <end position="335"/>
    </location>
</feature>
<dbReference type="InterPro" id="IPR013761">
    <property type="entry name" value="SAM/pointed_sf"/>
</dbReference>
<feature type="compositionally biased region" description="Low complexity" evidence="3">
    <location>
        <begin position="1151"/>
        <end position="1169"/>
    </location>
</feature>
<organism evidence="5 6">
    <name type="scientific">Catenaria anguillulae PL171</name>
    <dbReference type="NCBI Taxonomy" id="765915"/>
    <lineage>
        <taxon>Eukaryota</taxon>
        <taxon>Fungi</taxon>
        <taxon>Fungi incertae sedis</taxon>
        <taxon>Blastocladiomycota</taxon>
        <taxon>Blastocladiomycetes</taxon>
        <taxon>Blastocladiales</taxon>
        <taxon>Catenariaceae</taxon>
        <taxon>Catenaria</taxon>
    </lineage>
</organism>
<dbReference type="PANTHER" id="PTHR48125">
    <property type="entry name" value="LP07818P1"/>
    <property type="match status" value="1"/>
</dbReference>
<feature type="region of interest" description="Disordered" evidence="3">
    <location>
        <begin position="1044"/>
        <end position="1126"/>
    </location>
</feature>
<feature type="region of interest" description="Disordered" evidence="3">
    <location>
        <begin position="1151"/>
        <end position="1196"/>
    </location>
</feature>
<reference evidence="5 6" key="1">
    <citation type="submission" date="2016-07" db="EMBL/GenBank/DDBJ databases">
        <title>Pervasive Adenine N6-methylation of Active Genes in Fungi.</title>
        <authorList>
            <consortium name="DOE Joint Genome Institute"/>
            <person name="Mondo S.J."/>
            <person name="Dannebaum R.O."/>
            <person name="Kuo R.C."/>
            <person name="Labutti K."/>
            <person name="Haridas S."/>
            <person name="Kuo A."/>
            <person name="Salamov A."/>
            <person name="Ahrendt S.R."/>
            <person name="Lipzen A."/>
            <person name="Sullivan W."/>
            <person name="Andreopoulos W.B."/>
            <person name="Clum A."/>
            <person name="Lindquist E."/>
            <person name="Daum C."/>
            <person name="Ramamoorthy G.K."/>
            <person name="Gryganskyi A."/>
            <person name="Culley D."/>
            <person name="Magnuson J.K."/>
            <person name="James T.Y."/>
            <person name="O'Malley M.A."/>
            <person name="Stajich J.E."/>
            <person name="Spatafora J.W."/>
            <person name="Visel A."/>
            <person name="Grigoriev I.V."/>
        </authorList>
    </citation>
    <scope>NUCLEOTIDE SEQUENCE [LARGE SCALE GENOMIC DNA]</scope>
    <source>
        <strain evidence="5 6">PL171</strain>
    </source>
</reference>
<sequence length="1553" mass="161785">MYSSHSGAGGGPNAGQAHSAANSGGHGPPSLHQGHPHQQQAQTQGHFAQSHPHPPPHPSMHPHHQHAMGHAVGPAPGPSPPASSLGHGYHGQGQGLQGQSQSQASYSHQLQQQQQQHQIPHHLAAAMATGSGSSAGPASSANSAHHNHHHQQHQQQQQHPFFLQQPPSSHGHNQFLGFPSSMSAPGHHQMGQGISSTGSPAPSLTGSDSGMMHVTSTSAAAATAASSQQGLSTAHLHHHHASSASPIPQGQLASSGVTSTSSTPPPLPSIPTTATSSTTTAVTSSSSAAAPAPSLPPPTAATVYLALPFPRAPGGSGRALSAANVTPTPTPTGAPNAGSMLLLDEYRDVCDATSRATGSSVSLMLPHGLSGSPGLGPGSPPLTGGGSGQSSPLIVHQQRAQSATSPTVTNTPGPGSVHPPEPYTAAIRAPSMDAALRARAQLLAINPAKTSAIVRVNRHLLLTESGEMRAAIRQDVASIQGATATQITVLGEVPSMLRPPPGIPAENTAVEISGAREAVYAARIQLLVALDAHAGLHVDGSLDLDPKCHYVVAGRKAADLHHIMRTTNTNIYLPSPFAAHAQVPYTSPVGWENQLRPGQGRIFITGEQGRVVQAREMMLRAASAKKFMSRPLTVLPRKLDWMLTHRKDLVLRFMYDNGTFIAFPPLGSGQTLVTVYGDNTVAINRTLESVARLACDFYTAELRLLPAPSMMLPAGYRSPIVAPGAFAPAAYGPTGPSSGSATSPSAATGPVPGGGAAAAGMAMAPPLSPQAAAAFAAVLAQAAQAFETEIVLTSDGVVEMYGSDLGVAESFKAAARTEWLDIRHKEFISGKKNGKINKIIKASDASVVFDDWNEINMDELPAEISFHVPEVHHKRIIGVGGKNIQRIMKKFGVFVKFANADEHAAQGGYFDNDDNVIARTPSKNANNLVPLKAAILESAVALATMEPLHYLTSVPIRHHRWLASTVPGIEAAAVVTIRMPNRETGNDEVMITGHEPNVHLALNLVAECTPEVYMVPVVKRTPAFLAAIRAQSWRDLVVEPAKHQFDQQVGSPTSASDATSPKPSSSGQRKSPTPPSTSTSTAHDDLPPSGAFFEHNVADAFQFPPPPPSMPEAAAALADEQQQQQHMMQQQYSPPMYAPHAAGLAQPYQQQQQPPFAGGGSPFMHQQQLPMPPPGPQNMHPHPLPAPHLHAPLQRSGSAPLVDSAFRHFNSKLFSAVSMADTLSGGVAGPSPGPVAFNNTGGSGGGGAMTSRALGFPPSTPSLRDIFDNPGAGSSSSAAAANMYHSGTMSPLRRAASELTPAEAYAQMISPTTAAELPFLVPDPWSAAGFHQHQQQQAAMYGRHPNAGGHGGSPPLPPTGGEMDAYGSMQQQQPHQQQQQSSGILAPRGIFELGSLMDSLPQGGGRSPPTAPARPSAKSPSPLQVIVNQDVLATSPPTPLSLTTSAAAGPASASLPPTPFTPGPTSPGMAPTDLSPAQVQEVLTSANPIGTLCRALRLDEKYEAMLREQEIDLDVLLSMTDAELRELGVVAFGPRKKLVAAIQELVRAVQHRG</sequence>
<dbReference type="InterPro" id="IPR056553">
    <property type="entry name" value="KH_Mug60-KHD4"/>
</dbReference>
<feature type="compositionally biased region" description="Low complexity" evidence="3">
    <location>
        <begin position="252"/>
        <end position="262"/>
    </location>
</feature>
<feature type="compositionally biased region" description="Low complexity" evidence="3">
    <location>
        <begin position="1370"/>
        <end position="1380"/>
    </location>
</feature>
<dbReference type="SMART" id="SM00322">
    <property type="entry name" value="KH"/>
    <property type="match status" value="2"/>
</dbReference>
<feature type="compositionally biased region" description="Low complexity" evidence="3">
    <location>
        <begin position="97"/>
        <end position="118"/>
    </location>
</feature>
<accession>A0A1Y2HLY5</accession>
<feature type="compositionally biased region" description="Low complexity" evidence="3">
    <location>
        <begin position="32"/>
        <end position="51"/>
    </location>
</feature>
<keyword evidence="2" id="KW-0694">RNA-binding</keyword>
<feature type="compositionally biased region" description="Low complexity" evidence="3">
    <location>
        <begin position="215"/>
        <end position="227"/>
    </location>
</feature>